<dbReference type="PANTHER" id="PTHR33021:SF496">
    <property type="entry name" value="OS08G0482700 PROTEIN"/>
    <property type="match status" value="1"/>
</dbReference>
<accession>A0A8J5V4S1</accession>
<feature type="compositionally biased region" description="Low complexity" evidence="4">
    <location>
        <begin position="164"/>
        <end position="173"/>
    </location>
</feature>
<gene>
    <name evidence="7" type="ORF">GUJ93_ZPchr0008g13404</name>
</gene>
<keyword evidence="2" id="KW-0186">Copper</keyword>
<evidence type="ECO:0000256" key="4">
    <source>
        <dbReference type="SAM" id="MobiDB-lite"/>
    </source>
</evidence>
<dbReference type="FunFam" id="2.60.40.420:FF:000003">
    <property type="entry name" value="Blue copper"/>
    <property type="match status" value="1"/>
</dbReference>
<dbReference type="GO" id="GO:0009055">
    <property type="term" value="F:electron transfer activity"/>
    <property type="evidence" value="ECO:0007669"/>
    <property type="project" value="InterPro"/>
</dbReference>
<dbReference type="InterPro" id="IPR003245">
    <property type="entry name" value="Phytocyanin_dom"/>
</dbReference>
<organism evidence="7 8">
    <name type="scientific">Zizania palustris</name>
    <name type="common">Northern wild rice</name>
    <dbReference type="NCBI Taxonomy" id="103762"/>
    <lineage>
        <taxon>Eukaryota</taxon>
        <taxon>Viridiplantae</taxon>
        <taxon>Streptophyta</taxon>
        <taxon>Embryophyta</taxon>
        <taxon>Tracheophyta</taxon>
        <taxon>Spermatophyta</taxon>
        <taxon>Magnoliopsida</taxon>
        <taxon>Liliopsida</taxon>
        <taxon>Poales</taxon>
        <taxon>Poaceae</taxon>
        <taxon>BOP clade</taxon>
        <taxon>Oryzoideae</taxon>
        <taxon>Oryzeae</taxon>
        <taxon>Zizaniinae</taxon>
        <taxon>Zizania</taxon>
    </lineage>
</organism>
<evidence type="ECO:0000256" key="5">
    <source>
        <dbReference type="SAM" id="SignalP"/>
    </source>
</evidence>
<evidence type="ECO:0000313" key="8">
    <source>
        <dbReference type="Proteomes" id="UP000729402"/>
    </source>
</evidence>
<reference evidence="7" key="1">
    <citation type="journal article" date="2021" name="bioRxiv">
        <title>Whole Genome Assembly and Annotation of Northern Wild Rice, Zizania palustris L., Supports a Whole Genome Duplication in the Zizania Genus.</title>
        <authorList>
            <person name="Haas M."/>
            <person name="Kono T."/>
            <person name="Macchietto M."/>
            <person name="Millas R."/>
            <person name="McGilp L."/>
            <person name="Shao M."/>
            <person name="Duquette J."/>
            <person name="Hirsch C.N."/>
            <person name="Kimball J."/>
        </authorList>
    </citation>
    <scope>NUCLEOTIDE SEQUENCE</scope>
    <source>
        <tissue evidence="7">Fresh leaf tissue</tissue>
    </source>
</reference>
<dbReference type="PROSITE" id="PS51485">
    <property type="entry name" value="PHYTOCYANIN"/>
    <property type="match status" value="1"/>
</dbReference>
<keyword evidence="1" id="KW-0479">Metal-binding</keyword>
<sequence length="195" mass="19150">MASSSSLIALLVVLGCAAAASAATTFTVGDAQGWTIGPDYTTWVNGKSFAVGDKLLFNFAGTHTVTEVTKADYDNCAVSGNSISDTSSSPATIDLATAGAHYFICTVGQHCTSGMKVAVTVAASSSGTPPTPPSTTPGTTPTPTTPGMTPPPTTPGTTPPTTPASPSTPTGASTRVQAGAVLAAAAGVLVKLAVF</sequence>
<keyword evidence="8" id="KW-1185">Reference proteome</keyword>
<evidence type="ECO:0000313" key="7">
    <source>
        <dbReference type="EMBL" id="KAG8047401.1"/>
    </source>
</evidence>
<comment type="caution">
    <text evidence="7">The sequence shown here is derived from an EMBL/GenBank/DDBJ whole genome shotgun (WGS) entry which is preliminary data.</text>
</comment>
<dbReference type="Proteomes" id="UP000729402">
    <property type="component" value="Unassembled WGS sequence"/>
</dbReference>
<keyword evidence="3" id="KW-0325">Glycoprotein</keyword>
<feature type="domain" description="Phytocyanin" evidence="6">
    <location>
        <begin position="24"/>
        <end position="123"/>
    </location>
</feature>
<evidence type="ECO:0000256" key="3">
    <source>
        <dbReference type="ARBA" id="ARBA00023180"/>
    </source>
</evidence>
<feature type="chain" id="PRO_5035276017" description="Phytocyanin domain-containing protein" evidence="5">
    <location>
        <begin position="23"/>
        <end position="195"/>
    </location>
</feature>
<dbReference type="PROSITE" id="PS00196">
    <property type="entry name" value="COPPER_BLUE"/>
    <property type="match status" value="1"/>
</dbReference>
<feature type="compositionally biased region" description="Low complexity" evidence="4">
    <location>
        <begin position="136"/>
        <end position="147"/>
    </location>
</feature>
<dbReference type="Pfam" id="PF02298">
    <property type="entry name" value="Cu_bind_like"/>
    <property type="match status" value="1"/>
</dbReference>
<feature type="region of interest" description="Disordered" evidence="4">
    <location>
        <begin position="123"/>
        <end position="173"/>
    </location>
</feature>
<feature type="compositionally biased region" description="Pro residues" evidence="4">
    <location>
        <begin position="148"/>
        <end position="163"/>
    </location>
</feature>
<evidence type="ECO:0000256" key="1">
    <source>
        <dbReference type="ARBA" id="ARBA00022723"/>
    </source>
</evidence>
<protein>
    <recommendedName>
        <fullName evidence="6">Phytocyanin domain-containing protein</fullName>
    </recommendedName>
</protein>
<evidence type="ECO:0000259" key="6">
    <source>
        <dbReference type="PROSITE" id="PS51485"/>
    </source>
</evidence>
<dbReference type="GO" id="GO:0046872">
    <property type="term" value="F:metal ion binding"/>
    <property type="evidence" value="ECO:0007669"/>
    <property type="project" value="UniProtKB-KW"/>
</dbReference>
<name>A0A8J5V4S1_ZIZPA</name>
<dbReference type="EMBL" id="JAAALK010000290">
    <property type="protein sequence ID" value="KAG8047401.1"/>
    <property type="molecule type" value="Genomic_DNA"/>
</dbReference>
<reference evidence="7" key="2">
    <citation type="submission" date="2021-02" db="EMBL/GenBank/DDBJ databases">
        <authorList>
            <person name="Kimball J.A."/>
            <person name="Haas M.W."/>
            <person name="Macchietto M."/>
            <person name="Kono T."/>
            <person name="Duquette J."/>
            <person name="Shao M."/>
        </authorList>
    </citation>
    <scope>NUCLEOTIDE SEQUENCE</scope>
    <source>
        <tissue evidence="7">Fresh leaf tissue</tissue>
    </source>
</reference>
<dbReference type="InterPro" id="IPR039391">
    <property type="entry name" value="Phytocyanin-like"/>
</dbReference>
<feature type="signal peptide" evidence="5">
    <location>
        <begin position="1"/>
        <end position="22"/>
    </location>
</feature>
<dbReference type="PANTHER" id="PTHR33021">
    <property type="entry name" value="BLUE COPPER PROTEIN"/>
    <property type="match status" value="1"/>
</dbReference>
<dbReference type="OrthoDB" id="1933492at2759"/>
<proteinExistence type="predicted"/>
<dbReference type="GO" id="GO:0005886">
    <property type="term" value="C:plasma membrane"/>
    <property type="evidence" value="ECO:0007669"/>
    <property type="project" value="TreeGrafter"/>
</dbReference>
<dbReference type="AlphaFoldDB" id="A0A8J5V4S1"/>
<keyword evidence="5" id="KW-0732">Signal</keyword>
<dbReference type="InterPro" id="IPR028871">
    <property type="entry name" value="BlueCu_1_BS"/>
</dbReference>
<evidence type="ECO:0000256" key="2">
    <source>
        <dbReference type="ARBA" id="ARBA00023008"/>
    </source>
</evidence>